<evidence type="ECO:0000313" key="11">
    <source>
        <dbReference type="Proteomes" id="UP001314205"/>
    </source>
</evidence>
<dbReference type="GO" id="GO:0005667">
    <property type="term" value="C:transcription regulator complex"/>
    <property type="evidence" value="ECO:0007669"/>
    <property type="project" value="InterPro"/>
</dbReference>
<protein>
    <submittedName>
        <fullName evidence="10">Uncharacterized protein</fullName>
    </submittedName>
</protein>
<comment type="subcellular location">
    <subcellularLocation>
        <location evidence="1">Nucleus</location>
    </subcellularLocation>
</comment>
<dbReference type="InterPro" id="IPR035965">
    <property type="entry name" value="PAS-like_dom_sf"/>
</dbReference>
<evidence type="ECO:0000256" key="5">
    <source>
        <dbReference type="ARBA" id="ARBA00023163"/>
    </source>
</evidence>
<dbReference type="Gene3D" id="3.30.450.20">
    <property type="entry name" value="PAS domain"/>
    <property type="match status" value="2"/>
</dbReference>
<dbReference type="EMBL" id="CAVLGL010000082">
    <property type="protein sequence ID" value="CAK1588615.1"/>
    <property type="molecule type" value="Genomic_DNA"/>
</dbReference>
<dbReference type="SUPFAM" id="SSF47459">
    <property type="entry name" value="HLH, helix-loop-helix DNA-binding domain"/>
    <property type="match status" value="1"/>
</dbReference>
<dbReference type="GO" id="GO:0003677">
    <property type="term" value="F:DNA binding"/>
    <property type="evidence" value="ECO:0007669"/>
    <property type="project" value="UniProtKB-KW"/>
</dbReference>
<sequence>MDWSILEDWPSVPFDAYYTSCENEKNVQPVLAQDVPTQAQPYLADQAFTLMPCPPPNPVQPLQPPAETGKWENPRELRNKAEKQRRDKMNRSIAQLAAIVPPVVASGRKVDKTSVLKLSAHYLRAHQYVFGDTINSEQQFKGNSVRALLGHLKGFILTTTYKGLVVVVSQNVQQYLGYSELDLIGQSIFNFTHEEDHPMLREQLMPKSCLLGPNGELLSDSPEANQKVAITLAKEKRKFVIRFKKIGQRSEPRQYVTCHVEGTMRKSDKACHNRCCQMVRRVRARSDNPCSSGNDVVFVGLVRPTSEAFISEKTLESFRMEYRTRHTIDGKIVDCESRMSLVTGYMPHEVNGVNAMNFMHRDDVRCVITALQEMYNHNRLEGESFYRLFTKSGNFIYMQTKGFLEVDEHSRAVTSFVCTNTVVDEQTGKHLIKLMKKRYLFMVNNNEEPIADDNADAREINDNALPVKDPRQLEKDILHLVTNLPSPQPKSPQTTFPDHEDSSPFHLSIIPPHKERIVNAIEKIYSVIKIFNRKPISKMQPYKAMKDNEQNNDEDIRKISNETGPTTFTTSLTSVSVTDLVDSHSVSRLRFSDNTSLQRPKRLGLPNRIFESNTLTPSIDIDPVLSTGFSQSCSTFLQRPSGFCSSVDPILLERLYSTQSDHDPNRYDSDLCAFDHYIRARSPTPFTNSVIPEKTYTTSVSTISSSSGMTLNSENIVNPSITTYSNALRLSPLSDRHRIIRPSPVSRKLLGISQQNPQLMGVNNDPCTGETCLLDNESPLVNYFSTISCPSTSGPSAITDPSSTFVAEIIHPNYEMIIPTDTSTFIDRTYQDVHSLYDTVVHANRQLMENFKNDNNNQSLLETITSNQIDYLEENPMIVTPTSTSCGKEFVPLEAKRLTGEIVGYTKSSVEPSISLAPISSDISELKIISCGTKRPNDSEDIDEIPKKRLL</sequence>
<dbReference type="PRINTS" id="PR00785">
    <property type="entry name" value="NCTRNSLOCATR"/>
</dbReference>
<dbReference type="InterPro" id="IPR036638">
    <property type="entry name" value="HLH_DNA-bd_sf"/>
</dbReference>
<dbReference type="SMART" id="SM00353">
    <property type="entry name" value="HLH"/>
    <property type="match status" value="1"/>
</dbReference>
<dbReference type="GO" id="GO:0005737">
    <property type="term" value="C:cytoplasm"/>
    <property type="evidence" value="ECO:0007669"/>
    <property type="project" value="InterPro"/>
</dbReference>
<keyword evidence="6" id="KW-0539">Nucleus</keyword>
<evidence type="ECO:0000256" key="4">
    <source>
        <dbReference type="ARBA" id="ARBA00023125"/>
    </source>
</evidence>
<keyword evidence="2" id="KW-0677">Repeat</keyword>
<dbReference type="SUPFAM" id="SSF55785">
    <property type="entry name" value="PYP-like sensor domain (PAS domain)"/>
    <property type="match status" value="2"/>
</dbReference>
<dbReference type="PANTHER" id="PTHR23042">
    <property type="entry name" value="CIRCADIAN PROTEIN CLOCK/ARNT/BMAL/PAS"/>
    <property type="match status" value="1"/>
</dbReference>
<feature type="region of interest" description="Disordered" evidence="7">
    <location>
        <begin position="484"/>
        <end position="503"/>
    </location>
</feature>
<feature type="domain" description="PAS" evidence="8">
    <location>
        <begin position="141"/>
        <end position="204"/>
    </location>
</feature>
<feature type="region of interest" description="Disordered" evidence="7">
    <location>
        <begin position="57"/>
        <end position="86"/>
    </location>
</feature>
<dbReference type="SMART" id="SM00091">
    <property type="entry name" value="PAS"/>
    <property type="match status" value="2"/>
</dbReference>
<evidence type="ECO:0000313" key="10">
    <source>
        <dbReference type="EMBL" id="CAK1588615.1"/>
    </source>
</evidence>
<keyword evidence="11" id="KW-1185">Reference proteome</keyword>
<gene>
    <name evidence="10" type="ORF">PARMNEM_LOCUS9231</name>
</gene>
<evidence type="ECO:0000256" key="1">
    <source>
        <dbReference type="ARBA" id="ARBA00004123"/>
    </source>
</evidence>
<dbReference type="PROSITE" id="PS50112">
    <property type="entry name" value="PAS"/>
    <property type="match status" value="2"/>
</dbReference>
<comment type="caution">
    <text evidence="10">The sequence shown here is derived from an EMBL/GenBank/DDBJ whole genome shotgun (WGS) entry which is preliminary data.</text>
</comment>
<evidence type="ECO:0000256" key="2">
    <source>
        <dbReference type="ARBA" id="ARBA00022737"/>
    </source>
</evidence>
<dbReference type="Pfam" id="PF00989">
    <property type="entry name" value="PAS"/>
    <property type="match status" value="1"/>
</dbReference>
<dbReference type="Pfam" id="PF00010">
    <property type="entry name" value="HLH"/>
    <property type="match status" value="1"/>
</dbReference>
<dbReference type="Pfam" id="PF14598">
    <property type="entry name" value="PAS_11"/>
    <property type="match status" value="1"/>
</dbReference>
<dbReference type="CDD" id="cd11391">
    <property type="entry name" value="bHLH_PAS"/>
    <property type="match status" value="1"/>
</dbReference>
<keyword evidence="3" id="KW-0805">Transcription regulation</keyword>
<evidence type="ECO:0000256" key="3">
    <source>
        <dbReference type="ARBA" id="ARBA00023015"/>
    </source>
</evidence>
<dbReference type="Gene3D" id="4.10.280.10">
    <property type="entry name" value="Helix-loop-helix DNA-binding domain"/>
    <property type="match status" value="1"/>
</dbReference>
<dbReference type="Proteomes" id="UP001314205">
    <property type="component" value="Unassembled WGS sequence"/>
</dbReference>
<name>A0AAV1L0T7_9NEOP</name>
<accession>A0AAV1L0T7</accession>
<evidence type="ECO:0000256" key="7">
    <source>
        <dbReference type="SAM" id="MobiDB-lite"/>
    </source>
</evidence>
<dbReference type="GO" id="GO:0003700">
    <property type="term" value="F:DNA-binding transcription factor activity"/>
    <property type="evidence" value="ECO:0007669"/>
    <property type="project" value="InterPro"/>
</dbReference>
<evidence type="ECO:0000259" key="9">
    <source>
        <dbReference type="PROSITE" id="PS50888"/>
    </source>
</evidence>
<dbReference type="AlphaFoldDB" id="A0AAV1L0T7"/>
<feature type="domain" description="BHLH" evidence="9">
    <location>
        <begin position="73"/>
        <end position="126"/>
    </location>
</feature>
<dbReference type="InterPro" id="IPR013767">
    <property type="entry name" value="PAS_fold"/>
</dbReference>
<dbReference type="GO" id="GO:0045944">
    <property type="term" value="P:positive regulation of transcription by RNA polymerase II"/>
    <property type="evidence" value="ECO:0007669"/>
    <property type="project" value="UniProtKB-ARBA"/>
</dbReference>
<reference evidence="10 11" key="1">
    <citation type="submission" date="2023-11" db="EMBL/GenBank/DDBJ databases">
        <authorList>
            <person name="Hedman E."/>
            <person name="Englund M."/>
            <person name="Stromberg M."/>
            <person name="Nyberg Akerstrom W."/>
            <person name="Nylinder S."/>
            <person name="Jareborg N."/>
            <person name="Kallberg Y."/>
            <person name="Kronander E."/>
        </authorList>
    </citation>
    <scope>NUCLEOTIDE SEQUENCE [LARGE SCALE GENOMIC DNA]</scope>
</reference>
<keyword evidence="5" id="KW-0804">Transcription</keyword>
<evidence type="ECO:0000256" key="6">
    <source>
        <dbReference type="ARBA" id="ARBA00023242"/>
    </source>
</evidence>
<dbReference type="InterPro" id="IPR000014">
    <property type="entry name" value="PAS"/>
</dbReference>
<organism evidence="10 11">
    <name type="scientific">Parnassius mnemosyne</name>
    <name type="common">clouded apollo</name>
    <dbReference type="NCBI Taxonomy" id="213953"/>
    <lineage>
        <taxon>Eukaryota</taxon>
        <taxon>Metazoa</taxon>
        <taxon>Ecdysozoa</taxon>
        <taxon>Arthropoda</taxon>
        <taxon>Hexapoda</taxon>
        <taxon>Insecta</taxon>
        <taxon>Pterygota</taxon>
        <taxon>Neoptera</taxon>
        <taxon>Endopterygota</taxon>
        <taxon>Lepidoptera</taxon>
        <taxon>Glossata</taxon>
        <taxon>Ditrysia</taxon>
        <taxon>Papilionoidea</taxon>
        <taxon>Papilionidae</taxon>
        <taxon>Parnassiinae</taxon>
        <taxon>Parnassini</taxon>
        <taxon>Parnassius</taxon>
        <taxon>Driopa</taxon>
    </lineage>
</organism>
<keyword evidence="4" id="KW-0238">DNA-binding</keyword>
<dbReference type="CDD" id="cd00130">
    <property type="entry name" value="PAS"/>
    <property type="match status" value="2"/>
</dbReference>
<dbReference type="InterPro" id="IPR011598">
    <property type="entry name" value="bHLH_dom"/>
</dbReference>
<dbReference type="PROSITE" id="PS50888">
    <property type="entry name" value="BHLH"/>
    <property type="match status" value="1"/>
</dbReference>
<proteinExistence type="predicted"/>
<dbReference type="InterPro" id="IPR001067">
    <property type="entry name" value="Nuc_translocat"/>
</dbReference>
<dbReference type="GO" id="GO:0046983">
    <property type="term" value="F:protein dimerization activity"/>
    <property type="evidence" value="ECO:0007669"/>
    <property type="project" value="InterPro"/>
</dbReference>
<evidence type="ECO:0000259" key="8">
    <source>
        <dbReference type="PROSITE" id="PS50112"/>
    </source>
</evidence>
<feature type="domain" description="PAS" evidence="8">
    <location>
        <begin position="329"/>
        <end position="378"/>
    </location>
</feature>
<feature type="compositionally biased region" description="Basic and acidic residues" evidence="7">
    <location>
        <begin position="69"/>
        <end position="86"/>
    </location>
</feature>
<dbReference type="InterPro" id="IPR050933">
    <property type="entry name" value="Circadian_TF"/>
</dbReference>
<dbReference type="GO" id="GO:0005634">
    <property type="term" value="C:nucleus"/>
    <property type="evidence" value="ECO:0007669"/>
    <property type="project" value="UniProtKB-SubCell"/>
</dbReference>